<keyword evidence="8 12" id="KW-0406">Ion transport</keyword>
<dbReference type="EMBL" id="MT627182">
    <property type="protein sequence ID" value="QOJ44854.1"/>
    <property type="molecule type" value="Genomic_DNA"/>
</dbReference>
<dbReference type="AlphaFoldDB" id="A0A7L9CTS5"/>
<evidence type="ECO:0000256" key="8">
    <source>
        <dbReference type="ARBA" id="ARBA00023065"/>
    </source>
</evidence>
<keyword evidence="4 12" id="KW-0138">CF(0)</keyword>
<sequence length="54" mass="6409">MPQLAPQPWFFIILSTWVVLLFFATMKTSKFTFLSDPSNLAFKNMNTPWAWPWL</sequence>
<evidence type="ECO:0000256" key="12">
    <source>
        <dbReference type="RuleBase" id="RU003661"/>
    </source>
</evidence>
<comment type="similarity">
    <text evidence="2 12">Belongs to the ATPase protein 8 family.</text>
</comment>
<evidence type="ECO:0000256" key="6">
    <source>
        <dbReference type="ARBA" id="ARBA00022781"/>
    </source>
</evidence>
<gene>
    <name evidence="14" type="primary">ATP8</name>
</gene>
<evidence type="ECO:0000256" key="1">
    <source>
        <dbReference type="ARBA" id="ARBA00004304"/>
    </source>
</evidence>
<evidence type="ECO:0000256" key="11">
    <source>
        <dbReference type="ARBA" id="ARBA00023310"/>
    </source>
</evidence>
<feature type="transmembrane region" description="Helical" evidence="13">
    <location>
        <begin position="6"/>
        <end position="24"/>
    </location>
</feature>
<dbReference type="GO" id="GO:0015986">
    <property type="term" value="P:proton motive force-driven ATP synthesis"/>
    <property type="evidence" value="ECO:0007669"/>
    <property type="project" value="InterPro"/>
</dbReference>
<dbReference type="GO" id="GO:0045259">
    <property type="term" value="C:proton-transporting ATP synthase complex"/>
    <property type="evidence" value="ECO:0007669"/>
    <property type="project" value="UniProtKB-KW"/>
</dbReference>
<evidence type="ECO:0000256" key="2">
    <source>
        <dbReference type="ARBA" id="ARBA00008892"/>
    </source>
</evidence>
<evidence type="ECO:0000313" key="14">
    <source>
        <dbReference type="EMBL" id="QOJ44854.1"/>
    </source>
</evidence>
<evidence type="ECO:0000256" key="4">
    <source>
        <dbReference type="ARBA" id="ARBA00022547"/>
    </source>
</evidence>
<name>A0A7L9CTS5_9NEOB</name>
<evidence type="ECO:0000256" key="7">
    <source>
        <dbReference type="ARBA" id="ARBA00022989"/>
    </source>
</evidence>
<evidence type="ECO:0000256" key="5">
    <source>
        <dbReference type="ARBA" id="ARBA00022692"/>
    </source>
</evidence>
<dbReference type="GO" id="GO:0031966">
    <property type="term" value="C:mitochondrial membrane"/>
    <property type="evidence" value="ECO:0007669"/>
    <property type="project" value="UniProtKB-SubCell"/>
</dbReference>
<keyword evidence="6 12" id="KW-0375">Hydrogen ion transport</keyword>
<evidence type="ECO:0000256" key="13">
    <source>
        <dbReference type="SAM" id="Phobius"/>
    </source>
</evidence>
<protein>
    <recommendedName>
        <fullName evidence="12">ATP synthase complex subunit 8</fullName>
    </recommendedName>
</protein>
<evidence type="ECO:0000256" key="10">
    <source>
        <dbReference type="ARBA" id="ARBA00023136"/>
    </source>
</evidence>
<dbReference type="InterPro" id="IPR050635">
    <property type="entry name" value="ATPase_protein_8"/>
</dbReference>
<keyword evidence="5 12" id="KW-0812">Transmembrane</keyword>
<geneLocation type="mitochondrion" evidence="14"/>
<dbReference type="Pfam" id="PF00895">
    <property type="entry name" value="ATP-synt_8"/>
    <property type="match status" value="1"/>
</dbReference>
<dbReference type="InterPro" id="IPR001421">
    <property type="entry name" value="ATP8_metazoa"/>
</dbReference>
<keyword evidence="7 13" id="KW-1133">Transmembrane helix</keyword>
<accession>A0A7L9CTS5</accession>
<keyword evidence="3 12" id="KW-0813">Transport</keyword>
<keyword evidence="10 13" id="KW-0472">Membrane</keyword>
<reference evidence="14" key="1">
    <citation type="journal article" date="2020" name="J. Biogeogr.">
        <title>Historical biogeography identifies a possible role of Miocene wetlands in the diversification of the Amazonian rocket frogs (Aromobatidae: Allobates).</title>
        <authorList>
            <person name="Rejaud A."/>
            <person name="Rodrigues M.T."/>
            <person name="Crawford A.J."/>
            <person name="Castroviejo-Fisher S."/>
            <person name="Jaramillo A.F."/>
            <person name="Chaparro J.C."/>
            <person name="Glaw F."/>
            <person name="Gagliardi-Urrutia G."/>
            <person name="Moravec J."/>
            <person name="De la Riva I.J."/>
            <person name="Perez P."/>
            <person name="Lima A.P."/>
            <person name="Werneck F.P."/>
            <person name="Hrbek T."/>
            <person name="Ron S.R."/>
            <person name="Ernst R."/>
            <person name="Kok P.J.R."/>
            <person name="Driskell A."/>
            <person name="Chave J."/>
            <person name="Fouquet A."/>
        </authorList>
    </citation>
    <scope>NUCLEOTIDE SEQUENCE</scope>
</reference>
<organism evidence="14">
    <name type="scientific">Allobates chalcopis</name>
    <name type="common">Martinique volcano frog</name>
    <dbReference type="NCBI Taxonomy" id="1302559"/>
    <lineage>
        <taxon>Eukaryota</taxon>
        <taxon>Metazoa</taxon>
        <taxon>Chordata</taxon>
        <taxon>Craniata</taxon>
        <taxon>Vertebrata</taxon>
        <taxon>Euteleostomi</taxon>
        <taxon>Amphibia</taxon>
        <taxon>Batrachia</taxon>
        <taxon>Anura</taxon>
        <taxon>Neobatrachia</taxon>
        <taxon>Hyloidea</taxon>
        <taxon>Aromobatidae</taxon>
        <taxon>Allobatinae</taxon>
        <taxon>Allobates</taxon>
    </lineage>
</organism>
<comment type="subcellular location">
    <subcellularLocation>
        <location evidence="1 12">Mitochondrion membrane</location>
        <topology evidence="1 12">Single-pass membrane protein</topology>
    </subcellularLocation>
</comment>
<keyword evidence="11" id="KW-0066">ATP synthesis</keyword>
<dbReference type="GO" id="GO:0015078">
    <property type="term" value="F:proton transmembrane transporter activity"/>
    <property type="evidence" value="ECO:0007669"/>
    <property type="project" value="InterPro"/>
</dbReference>
<evidence type="ECO:0000256" key="9">
    <source>
        <dbReference type="ARBA" id="ARBA00023128"/>
    </source>
</evidence>
<dbReference type="PANTHER" id="PTHR39937:SF1">
    <property type="entry name" value="ATP SYNTHASE PROTEIN 8"/>
    <property type="match status" value="1"/>
</dbReference>
<dbReference type="PANTHER" id="PTHR39937">
    <property type="entry name" value="ATP SYNTHASE PROTEIN 8"/>
    <property type="match status" value="1"/>
</dbReference>
<evidence type="ECO:0000256" key="3">
    <source>
        <dbReference type="ARBA" id="ARBA00022448"/>
    </source>
</evidence>
<proteinExistence type="inferred from homology"/>
<keyword evidence="9 12" id="KW-0496">Mitochondrion</keyword>